<dbReference type="Proteomes" id="UP001175353">
    <property type="component" value="Unassembled WGS sequence"/>
</dbReference>
<sequence length="282" mass="30947">MALLLQLLTRVALFLSIALAYPPLGSDVRIRSSPGLSAEDVVRAVRRDLAIAGLTKRQELNVATSLERSWNGAVLLKLGEEQDTTSGLNFSESVEIICTECYTRGYATGQLIYPANFTLDNINQTLRTVETYAQQDVDDLESYAKTYVHQIEKEVGNDISNVSDWGTAIDNFALPTFNYSLTDLEFPHFSGVTLHFEFDEVEIFMLMDATLGLGATYTHNLYTSDTEAGIGFGDSELGIVFKLDIILAAEGAIDISTGFHLKLQNGLAIDITLFGTNVSHIT</sequence>
<keyword evidence="1" id="KW-0732">Signal</keyword>
<evidence type="ECO:0000313" key="3">
    <source>
        <dbReference type="Proteomes" id="UP001175353"/>
    </source>
</evidence>
<evidence type="ECO:0008006" key="4">
    <source>
        <dbReference type="Google" id="ProtNLM"/>
    </source>
</evidence>
<feature type="signal peptide" evidence="1">
    <location>
        <begin position="1"/>
        <end position="20"/>
    </location>
</feature>
<comment type="caution">
    <text evidence="2">The sequence shown here is derived from an EMBL/GenBank/DDBJ whole genome shotgun (WGS) entry which is preliminary data.</text>
</comment>
<name>A0AAN6KT54_9PEZI</name>
<gene>
    <name evidence="2" type="ORF">LTR91_005823</name>
</gene>
<proteinExistence type="predicted"/>
<dbReference type="AlphaFoldDB" id="A0AAN6KT54"/>
<accession>A0AAN6KT54</accession>
<feature type="chain" id="PRO_5042876062" description="Peptidase A1 domain-containing protein" evidence="1">
    <location>
        <begin position="21"/>
        <end position="282"/>
    </location>
</feature>
<keyword evidence="3" id="KW-1185">Reference proteome</keyword>
<organism evidence="2 3">
    <name type="scientific">Friedmanniomyces endolithicus</name>
    <dbReference type="NCBI Taxonomy" id="329885"/>
    <lineage>
        <taxon>Eukaryota</taxon>
        <taxon>Fungi</taxon>
        <taxon>Dikarya</taxon>
        <taxon>Ascomycota</taxon>
        <taxon>Pezizomycotina</taxon>
        <taxon>Dothideomycetes</taxon>
        <taxon>Dothideomycetidae</taxon>
        <taxon>Mycosphaerellales</taxon>
        <taxon>Teratosphaeriaceae</taxon>
        <taxon>Friedmanniomyces</taxon>
    </lineage>
</organism>
<dbReference type="EMBL" id="JAUJLE010000038">
    <property type="protein sequence ID" value="KAK0999885.1"/>
    <property type="molecule type" value="Genomic_DNA"/>
</dbReference>
<evidence type="ECO:0000313" key="2">
    <source>
        <dbReference type="EMBL" id="KAK0999885.1"/>
    </source>
</evidence>
<evidence type="ECO:0000256" key="1">
    <source>
        <dbReference type="SAM" id="SignalP"/>
    </source>
</evidence>
<protein>
    <recommendedName>
        <fullName evidence="4">Peptidase A1 domain-containing protein</fullName>
    </recommendedName>
</protein>
<reference evidence="2" key="1">
    <citation type="submission" date="2023-06" db="EMBL/GenBank/DDBJ databases">
        <title>Black Yeasts Isolated from many extreme environments.</title>
        <authorList>
            <person name="Coleine C."/>
            <person name="Stajich J.E."/>
            <person name="Selbmann L."/>
        </authorList>
    </citation>
    <scope>NUCLEOTIDE SEQUENCE</scope>
    <source>
        <strain evidence="2">CCFEE 5200</strain>
    </source>
</reference>